<dbReference type="PROSITE" id="PS50102">
    <property type="entry name" value="RRM"/>
    <property type="match status" value="2"/>
</dbReference>
<reference evidence="4 5" key="1">
    <citation type="submission" date="2020-08" db="EMBL/GenBank/DDBJ databases">
        <title>Plant Genome Project.</title>
        <authorList>
            <person name="Zhang R.-G."/>
        </authorList>
    </citation>
    <scope>NUCLEOTIDE SEQUENCE [LARGE SCALE GENOMIC DNA]</scope>
    <source>
        <tissue evidence="4">Rhizome</tissue>
    </source>
</reference>
<evidence type="ECO:0000256" key="1">
    <source>
        <dbReference type="ARBA" id="ARBA00022884"/>
    </source>
</evidence>
<dbReference type="GO" id="GO:0003729">
    <property type="term" value="F:mRNA binding"/>
    <property type="evidence" value="ECO:0007669"/>
    <property type="project" value="TreeGrafter"/>
</dbReference>
<gene>
    <name evidence="4" type="ORF">ZIOFF_006746</name>
</gene>
<dbReference type="GO" id="GO:0009535">
    <property type="term" value="C:chloroplast thylakoid membrane"/>
    <property type="evidence" value="ECO:0007669"/>
    <property type="project" value="TreeGrafter"/>
</dbReference>
<dbReference type="PANTHER" id="PTHR48025:SF7">
    <property type="entry name" value="RNA-BINDING (RRM_RBD_RNP MOTIFS) FAMILY PROTEIN"/>
    <property type="match status" value="1"/>
</dbReference>
<organism evidence="4 5">
    <name type="scientific">Zingiber officinale</name>
    <name type="common">Ginger</name>
    <name type="synonym">Amomum zingiber</name>
    <dbReference type="NCBI Taxonomy" id="94328"/>
    <lineage>
        <taxon>Eukaryota</taxon>
        <taxon>Viridiplantae</taxon>
        <taxon>Streptophyta</taxon>
        <taxon>Embryophyta</taxon>
        <taxon>Tracheophyta</taxon>
        <taxon>Spermatophyta</taxon>
        <taxon>Magnoliopsida</taxon>
        <taxon>Liliopsida</taxon>
        <taxon>Zingiberales</taxon>
        <taxon>Zingiberaceae</taxon>
        <taxon>Zingiber</taxon>
    </lineage>
</organism>
<dbReference type="Gene3D" id="3.30.70.330">
    <property type="match status" value="2"/>
</dbReference>
<dbReference type="AlphaFoldDB" id="A0A8J5LVY1"/>
<evidence type="ECO:0000256" key="2">
    <source>
        <dbReference type="PROSITE-ProRule" id="PRU00176"/>
    </source>
</evidence>
<dbReference type="Proteomes" id="UP000734854">
    <property type="component" value="Unassembled WGS sequence"/>
</dbReference>
<dbReference type="SMART" id="SM00360">
    <property type="entry name" value="RRM"/>
    <property type="match status" value="2"/>
</dbReference>
<evidence type="ECO:0000259" key="3">
    <source>
        <dbReference type="PROSITE" id="PS50102"/>
    </source>
</evidence>
<protein>
    <recommendedName>
        <fullName evidence="3">RRM domain-containing protein</fullName>
    </recommendedName>
</protein>
<proteinExistence type="predicted"/>
<feature type="domain" description="RRM" evidence="3">
    <location>
        <begin position="208"/>
        <end position="285"/>
    </location>
</feature>
<dbReference type="Pfam" id="PF00076">
    <property type="entry name" value="RRM_1"/>
    <property type="match status" value="2"/>
</dbReference>
<dbReference type="InterPro" id="IPR050502">
    <property type="entry name" value="Euk_RNA-bind_prot"/>
</dbReference>
<dbReference type="InterPro" id="IPR012677">
    <property type="entry name" value="Nucleotide-bd_a/b_plait_sf"/>
</dbReference>
<name>A0A8J5LVY1_ZINOF</name>
<keyword evidence="1 2" id="KW-0694">RNA-binding</keyword>
<feature type="domain" description="RRM" evidence="3">
    <location>
        <begin position="105"/>
        <end position="183"/>
    </location>
</feature>
<dbReference type="SUPFAM" id="SSF54928">
    <property type="entry name" value="RNA-binding domain, RBD"/>
    <property type="match status" value="2"/>
</dbReference>
<sequence length="330" mass="36128">MAAASFLKPSTLHFPTKFLLLPSSSSSSSLRFHAASYFSLSISHRRRPLSPLPARAEEAALEVAVDEEKKEDLGASFDAAVEAKAEEDSDAAVAQEVNAQERRPCELYACNLPRSCDISQLLDLFQPYGTVVSVEVSRDAKTGLSRGSGFVTMSSIQEAKAAMTALDGSDLGGREMCVKFSADMTSGRTNIKALYTTPKKNIVFESPHKAYIGNLSWFVKPENLRKYFSEFGSVLSTRVLYDRKGGKNRVYGFISFASDDELKAAVKTDGSVVSWFPVTFQFGACSFKHIYPDAFVILGRSSMPCLLLDGVCYCNRVNSLLIEVVQLLLA</sequence>
<evidence type="ECO:0000313" key="4">
    <source>
        <dbReference type="EMBL" id="KAG6532887.1"/>
    </source>
</evidence>
<accession>A0A8J5LVY1</accession>
<evidence type="ECO:0000313" key="5">
    <source>
        <dbReference type="Proteomes" id="UP000734854"/>
    </source>
</evidence>
<dbReference type="GO" id="GO:1901259">
    <property type="term" value="P:chloroplast rRNA processing"/>
    <property type="evidence" value="ECO:0007669"/>
    <property type="project" value="TreeGrafter"/>
</dbReference>
<dbReference type="InterPro" id="IPR035979">
    <property type="entry name" value="RBD_domain_sf"/>
</dbReference>
<dbReference type="PANTHER" id="PTHR48025">
    <property type="entry name" value="OS02G0815200 PROTEIN"/>
    <property type="match status" value="1"/>
</dbReference>
<dbReference type="EMBL" id="JACMSC010000002">
    <property type="protein sequence ID" value="KAG6532887.1"/>
    <property type="molecule type" value="Genomic_DNA"/>
</dbReference>
<comment type="caution">
    <text evidence="4">The sequence shown here is derived from an EMBL/GenBank/DDBJ whole genome shotgun (WGS) entry which is preliminary data.</text>
</comment>
<dbReference type="InterPro" id="IPR000504">
    <property type="entry name" value="RRM_dom"/>
</dbReference>
<keyword evidence="5" id="KW-1185">Reference proteome</keyword>